<keyword evidence="2" id="KW-1185">Reference proteome</keyword>
<dbReference type="Proteomes" id="UP000095751">
    <property type="component" value="Unassembled WGS sequence"/>
</dbReference>
<dbReference type="SUPFAM" id="SSF51316">
    <property type="entry name" value="Mss4-like"/>
    <property type="match status" value="1"/>
</dbReference>
<organism evidence="1 2">
    <name type="scientific">Fragilariopsis cylindrus CCMP1102</name>
    <dbReference type="NCBI Taxonomy" id="635003"/>
    <lineage>
        <taxon>Eukaryota</taxon>
        <taxon>Sar</taxon>
        <taxon>Stramenopiles</taxon>
        <taxon>Ochrophyta</taxon>
        <taxon>Bacillariophyta</taxon>
        <taxon>Bacillariophyceae</taxon>
        <taxon>Bacillariophycidae</taxon>
        <taxon>Bacillariales</taxon>
        <taxon>Bacillariaceae</taxon>
        <taxon>Fragilariopsis</taxon>
    </lineage>
</organism>
<sequence>MKTFSSVCAVPVLFGALLKEGNAFSFQQKNNVAPLTTTSRKDFFTQVASTMAVVSLGGVVLGAPTKSLAVDADVGGTVRYGDEDIMVQKGHGTSASPVQSDLLYGVDNKLADKITNFNRNFAENGGYFKSTTFETTVLQAKGEPITFYDSVSGKALFVAPVNRSAEDFIKESRIHGWPSFRDEEVVWDNVRVMKRSGETVSADGSHLGHNLPDRSGNRYCINLVSIAGKPVVQS</sequence>
<dbReference type="EMBL" id="KV784354">
    <property type="protein sequence ID" value="OEU21646.1"/>
    <property type="molecule type" value="Genomic_DNA"/>
</dbReference>
<name>A0A1E7FU16_9STRA</name>
<dbReference type="InParanoid" id="A0A1E7FU16"/>
<dbReference type="OrthoDB" id="44061at2759"/>
<evidence type="ECO:0000313" key="1">
    <source>
        <dbReference type="EMBL" id="OEU21646.1"/>
    </source>
</evidence>
<dbReference type="InterPro" id="IPR011057">
    <property type="entry name" value="Mss4-like_sf"/>
</dbReference>
<reference evidence="1 2" key="1">
    <citation type="submission" date="2016-09" db="EMBL/GenBank/DDBJ databases">
        <title>Extensive genetic diversity and differential bi-allelic expression allows diatom success in the polar Southern Ocean.</title>
        <authorList>
            <consortium name="DOE Joint Genome Institute"/>
            <person name="Mock T."/>
            <person name="Otillar R.P."/>
            <person name="Strauss J."/>
            <person name="Dupont C."/>
            <person name="Frickenhaus S."/>
            <person name="Maumus F."/>
            <person name="Mcmullan M."/>
            <person name="Sanges R."/>
            <person name="Schmutz J."/>
            <person name="Toseland A."/>
            <person name="Valas R."/>
            <person name="Veluchamy A."/>
            <person name="Ward B.J."/>
            <person name="Allen A."/>
            <person name="Barry K."/>
            <person name="Falciatore A."/>
            <person name="Ferrante M."/>
            <person name="Fortunato A.E."/>
            <person name="Gloeckner G."/>
            <person name="Gruber A."/>
            <person name="Hipkin R."/>
            <person name="Janech M."/>
            <person name="Kroth P."/>
            <person name="Leese F."/>
            <person name="Lindquist E."/>
            <person name="Lyon B.R."/>
            <person name="Martin J."/>
            <person name="Mayer C."/>
            <person name="Parker M."/>
            <person name="Quesneville H."/>
            <person name="Raymond J."/>
            <person name="Uhlig C."/>
            <person name="Valentin K.U."/>
            <person name="Worden A.Z."/>
            <person name="Armbrust E.V."/>
            <person name="Bowler C."/>
            <person name="Green B."/>
            <person name="Moulton V."/>
            <person name="Van Oosterhout C."/>
            <person name="Grigoriev I."/>
        </authorList>
    </citation>
    <scope>NUCLEOTIDE SEQUENCE [LARGE SCALE GENOMIC DNA]</scope>
    <source>
        <strain evidence="1 2">CCMP1102</strain>
    </source>
</reference>
<gene>
    <name evidence="1" type="primary">SelR_2</name>
    <name evidence="1" type="ORF">FRACYDRAFT_274188</name>
</gene>
<proteinExistence type="predicted"/>
<evidence type="ECO:0000313" key="2">
    <source>
        <dbReference type="Proteomes" id="UP000095751"/>
    </source>
</evidence>
<protein>
    <submittedName>
        <fullName evidence="1">Methionine sulfoxide reductase B</fullName>
    </submittedName>
</protein>
<dbReference type="AlphaFoldDB" id="A0A1E7FU16"/>
<dbReference type="Gene3D" id="2.170.150.20">
    <property type="entry name" value="Peptide methionine sulfoxide reductase"/>
    <property type="match status" value="1"/>
</dbReference>
<accession>A0A1E7FU16</accession>
<dbReference type="KEGG" id="fcy:FRACYDRAFT_274188"/>